<dbReference type="PANTHER" id="PTHR23132:SF23">
    <property type="entry name" value="D-ALANINE--D-ALANINE LIGASE B"/>
    <property type="match status" value="1"/>
</dbReference>
<accession>A0A381J5D8</accession>
<dbReference type="EMBL" id="UFWZ01000001">
    <property type="protein sequence ID" value="SUY46387.1"/>
    <property type="molecule type" value="Genomic_DNA"/>
</dbReference>
<dbReference type="PROSITE" id="PS00843">
    <property type="entry name" value="DALA_DALA_LIGASE_1"/>
    <property type="match status" value="1"/>
</dbReference>
<feature type="binding site" evidence="16">
    <location>
        <position position="248"/>
    </location>
    <ligand>
        <name>Mg(2+)</name>
        <dbReference type="ChEBI" id="CHEBI:18420"/>
        <label>1</label>
    </ligand>
</feature>
<feature type="binding site" evidence="16">
    <location>
        <position position="260"/>
    </location>
    <ligand>
        <name>Mg(2+)</name>
        <dbReference type="ChEBI" id="CHEBI:18420"/>
        <label>1</label>
    </ligand>
</feature>
<feature type="binding site" evidence="16">
    <location>
        <position position="260"/>
    </location>
    <ligand>
        <name>Mg(2+)</name>
        <dbReference type="ChEBI" id="CHEBI:18420"/>
        <label>2</label>
    </ligand>
</feature>
<organism evidence="19 20">
    <name type="scientific">Clostridium putrefaciens</name>
    <dbReference type="NCBI Taxonomy" id="99675"/>
    <lineage>
        <taxon>Bacteria</taxon>
        <taxon>Bacillati</taxon>
        <taxon>Bacillota</taxon>
        <taxon>Clostridia</taxon>
        <taxon>Eubacteriales</taxon>
        <taxon>Clostridiaceae</taxon>
        <taxon>Clostridium</taxon>
    </lineage>
</organism>
<dbReference type="GO" id="GO:0005524">
    <property type="term" value="F:ATP binding"/>
    <property type="evidence" value="ECO:0007669"/>
    <property type="project" value="UniProtKB-UniRule"/>
</dbReference>
<dbReference type="InterPro" id="IPR011095">
    <property type="entry name" value="Dala_Dala_lig_C"/>
</dbReference>
<evidence type="ECO:0000256" key="5">
    <source>
        <dbReference type="ARBA" id="ARBA00022598"/>
    </source>
</evidence>
<evidence type="ECO:0000256" key="15">
    <source>
        <dbReference type="PIRSR" id="PIRSR039102-1"/>
    </source>
</evidence>
<dbReference type="SUPFAM" id="SSF52440">
    <property type="entry name" value="PreATP-grasp domain"/>
    <property type="match status" value="1"/>
</dbReference>
<keyword evidence="10 14" id="KW-0133">Cell shape</keyword>
<sequence>MNIGVIMGGISSEREISLKTGKEIAMNLNSKKYKVSEIIINNTEELIEKVKNIDFAFIALHGKFGEDGTIQSVLKTLNIPYTGCDSLSSAICMDKDMTKKILKYADIRTGKWISLNSLDELNYDEINKLAYPVVIKPNSGGSSVATNLISKEKDIKAAVEEAFKYDTEVMIEEYIKGDEITCCILKGKMLPVLAIKPKSNFFDYTSKYEDGGAEEIIVNLTEKLHKEVEEMAIACWKELKCSVYARVDMIVKEGIPYILEINTLPGMTKNSLFPKSASGVNMDFKMLLENIIQYSIEERRNKI</sequence>
<dbReference type="InterPro" id="IPR011761">
    <property type="entry name" value="ATP-grasp"/>
</dbReference>
<dbReference type="InterPro" id="IPR013815">
    <property type="entry name" value="ATP_grasp_subdomain_1"/>
</dbReference>
<dbReference type="Pfam" id="PF07478">
    <property type="entry name" value="Dala_Dala_lig_C"/>
    <property type="match status" value="1"/>
</dbReference>
<evidence type="ECO:0000313" key="19">
    <source>
        <dbReference type="EMBL" id="SUY46387.1"/>
    </source>
</evidence>
<keyword evidence="7 17" id="KW-0547">Nucleotide-binding</keyword>
<comment type="cofactor">
    <cofactor evidence="16">
        <name>Mg(2+)</name>
        <dbReference type="ChEBI" id="CHEBI:18420"/>
    </cofactor>
    <cofactor evidence="16">
        <name>Mn(2+)</name>
        <dbReference type="ChEBI" id="CHEBI:29035"/>
    </cofactor>
    <text evidence="16">Binds 2 magnesium or manganese ions per subunit.</text>
</comment>
<feature type="active site" evidence="15">
    <location>
        <position position="142"/>
    </location>
</feature>
<keyword evidence="20" id="KW-1185">Reference proteome</keyword>
<feature type="domain" description="ATP-grasp" evidence="18">
    <location>
        <begin position="99"/>
        <end position="293"/>
    </location>
</feature>
<dbReference type="GO" id="GO:0071555">
    <property type="term" value="P:cell wall organization"/>
    <property type="evidence" value="ECO:0007669"/>
    <property type="project" value="UniProtKB-KW"/>
</dbReference>
<dbReference type="GO" id="GO:0008360">
    <property type="term" value="P:regulation of cell shape"/>
    <property type="evidence" value="ECO:0007669"/>
    <property type="project" value="UniProtKB-KW"/>
</dbReference>
<evidence type="ECO:0000256" key="10">
    <source>
        <dbReference type="ARBA" id="ARBA00022960"/>
    </source>
</evidence>
<dbReference type="Gene3D" id="3.30.470.20">
    <property type="entry name" value="ATP-grasp fold, B domain"/>
    <property type="match status" value="1"/>
</dbReference>
<dbReference type="InterPro" id="IPR005905">
    <property type="entry name" value="D_ala_D_ala"/>
</dbReference>
<keyword evidence="13 14" id="KW-0961">Cell wall biogenesis/degradation</keyword>
<evidence type="ECO:0000256" key="7">
    <source>
        <dbReference type="ARBA" id="ARBA00022741"/>
    </source>
</evidence>
<evidence type="ECO:0000256" key="14">
    <source>
        <dbReference type="HAMAP-Rule" id="MF_00047"/>
    </source>
</evidence>
<dbReference type="PANTHER" id="PTHR23132">
    <property type="entry name" value="D-ALANINE--D-ALANINE LIGASE"/>
    <property type="match status" value="1"/>
</dbReference>
<evidence type="ECO:0000256" key="13">
    <source>
        <dbReference type="ARBA" id="ARBA00023316"/>
    </source>
</evidence>
<dbReference type="InterPro" id="IPR011127">
    <property type="entry name" value="Dala_Dala_lig_N"/>
</dbReference>
<dbReference type="EC" id="6.3.2.4" evidence="14"/>
<keyword evidence="6 16" id="KW-0479">Metal-binding</keyword>
<proteinExistence type="inferred from homology"/>
<dbReference type="FunFam" id="3.30.470.20:FF:000074">
    <property type="entry name" value="D-alanine--D-alanine ligase"/>
    <property type="match status" value="1"/>
</dbReference>
<dbReference type="NCBIfam" id="TIGR01205">
    <property type="entry name" value="D_ala_D_alaTIGR"/>
    <property type="match status" value="1"/>
</dbReference>
<evidence type="ECO:0000256" key="11">
    <source>
        <dbReference type="ARBA" id="ARBA00022984"/>
    </source>
</evidence>
<evidence type="ECO:0000256" key="8">
    <source>
        <dbReference type="ARBA" id="ARBA00022840"/>
    </source>
</evidence>
<dbReference type="OrthoDB" id="9813261at2"/>
<dbReference type="HAMAP" id="MF_00047">
    <property type="entry name" value="Dala_Dala_lig"/>
    <property type="match status" value="1"/>
</dbReference>
<evidence type="ECO:0000256" key="17">
    <source>
        <dbReference type="PROSITE-ProRule" id="PRU00409"/>
    </source>
</evidence>
<evidence type="ECO:0000256" key="4">
    <source>
        <dbReference type="ARBA" id="ARBA00022490"/>
    </source>
</evidence>
<dbReference type="SUPFAM" id="SSF56059">
    <property type="entry name" value="Glutathione synthetase ATP-binding domain-like"/>
    <property type="match status" value="1"/>
</dbReference>
<dbReference type="GO" id="GO:0046872">
    <property type="term" value="F:metal ion binding"/>
    <property type="evidence" value="ECO:0007669"/>
    <property type="project" value="UniProtKB-KW"/>
</dbReference>
<evidence type="ECO:0000256" key="16">
    <source>
        <dbReference type="PIRSR" id="PIRSR039102-3"/>
    </source>
</evidence>
<dbReference type="Gene3D" id="3.40.50.20">
    <property type="match status" value="1"/>
</dbReference>
<comment type="function">
    <text evidence="14">Cell wall formation.</text>
</comment>
<dbReference type="PROSITE" id="PS50975">
    <property type="entry name" value="ATP_GRASP"/>
    <property type="match status" value="1"/>
</dbReference>
<dbReference type="PROSITE" id="PS00844">
    <property type="entry name" value="DALA_DALA_LIGASE_2"/>
    <property type="match status" value="1"/>
</dbReference>
<dbReference type="Proteomes" id="UP000254664">
    <property type="component" value="Unassembled WGS sequence"/>
</dbReference>
<keyword evidence="9 16" id="KW-0460">Magnesium</keyword>
<dbReference type="GO" id="GO:0005737">
    <property type="term" value="C:cytoplasm"/>
    <property type="evidence" value="ECO:0007669"/>
    <property type="project" value="UniProtKB-SubCell"/>
</dbReference>
<dbReference type="AlphaFoldDB" id="A0A381J5D8"/>
<evidence type="ECO:0000259" key="18">
    <source>
        <dbReference type="PROSITE" id="PS50975"/>
    </source>
</evidence>
<keyword evidence="5 14" id="KW-0436">Ligase</keyword>
<dbReference type="RefSeq" id="WP_115640520.1">
    <property type="nucleotide sequence ID" value="NZ_UFWZ01000001.1"/>
</dbReference>
<evidence type="ECO:0000256" key="1">
    <source>
        <dbReference type="ARBA" id="ARBA00001936"/>
    </source>
</evidence>
<dbReference type="PIRSF" id="PIRSF039102">
    <property type="entry name" value="Ddl/VanB"/>
    <property type="match status" value="1"/>
</dbReference>
<feature type="binding site" evidence="16">
    <location>
        <position position="262"/>
    </location>
    <ligand>
        <name>Mg(2+)</name>
        <dbReference type="ChEBI" id="CHEBI:18420"/>
        <label>2</label>
    </ligand>
</feature>
<dbReference type="SMART" id="SM01209">
    <property type="entry name" value="GARS_A"/>
    <property type="match status" value="1"/>
</dbReference>
<keyword evidence="4 14" id="KW-0963">Cytoplasm</keyword>
<evidence type="ECO:0000256" key="3">
    <source>
        <dbReference type="ARBA" id="ARBA00010871"/>
    </source>
</evidence>
<keyword evidence="8 17" id="KW-0067">ATP-binding</keyword>
<dbReference type="NCBIfam" id="NF002378">
    <property type="entry name" value="PRK01372.1"/>
    <property type="match status" value="1"/>
</dbReference>
<evidence type="ECO:0000256" key="12">
    <source>
        <dbReference type="ARBA" id="ARBA00023211"/>
    </source>
</evidence>
<dbReference type="InterPro" id="IPR016185">
    <property type="entry name" value="PreATP-grasp_dom_sf"/>
</dbReference>
<evidence type="ECO:0000313" key="20">
    <source>
        <dbReference type="Proteomes" id="UP000254664"/>
    </source>
</evidence>
<protein>
    <recommendedName>
        <fullName evidence="14">D-alanine--D-alanine ligase</fullName>
        <ecNumber evidence="14">6.3.2.4</ecNumber>
    </recommendedName>
    <alternativeName>
        <fullName evidence="14">D-Ala-D-Ala ligase</fullName>
    </alternativeName>
    <alternativeName>
        <fullName evidence="14">D-alanylalanine synthetase</fullName>
    </alternativeName>
</protein>
<evidence type="ECO:0000256" key="2">
    <source>
        <dbReference type="ARBA" id="ARBA00004496"/>
    </source>
</evidence>
<dbReference type="UniPathway" id="UPA00219"/>
<feature type="active site" evidence="15">
    <location>
        <position position="13"/>
    </location>
</feature>
<name>A0A381J5D8_9CLOT</name>
<evidence type="ECO:0000256" key="6">
    <source>
        <dbReference type="ARBA" id="ARBA00022723"/>
    </source>
</evidence>
<comment type="subcellular location">
    <subcellularLocation>
        <location evidence="2 14">Cytoplasm</location>
    </subcellularLocation>
</comment>
<evidence type="ECO:0000256" key="9">
    <source>
        <dbReference type="ARBA" id="ARBA00022842"/>
    </source>
</evidence>
<dbReference type="GO" id="GO:0008716">
    <property type="term" value="F:D-alanine-D-alanine ligase activity"/>
    <property type="evidence" value="ECO:0007669"/>
    <property type="project" value="UniProtKB-UniRule"/>
</dbReference>
<feature type="active site" evidence="15">
    <location>
        <position position="271"/>
    </location>
</feature>
<dbReference type="Gene3D" id="3.30.1490.20">
    <property type="entry name" value="ATP-grasp fold, A domain"/>
    <property type="match status" value="1"/>
</dbReference>
<comment type="similarity">
    <text evidence="3 14">Belongs to the D-alanine--D-alanine ligase family.</text>
</comment>
<keyword evidence="11 14" id="KW-0573">Peptidoglycan synthesis</keyword>
<reference evidence="19 20" key="1">
    <citation type="submission" date="2018-06" db="EMBL/GenBank/DDBJ databases">
        <authorList>
            <consortium name="Pathogen Informatics"/>
            <person name="Doyle S."/>
        </authorList>
    </citation>
    <scope>NUCLEOTIDE SEQUENCE [LARGE SCALE GENOMIC DNA]</scope>
    <source>
        <strain evidence="19 20">NCTC9836</strain>
    </source>
</reference>
<comment type="pathway">
    <text evidence="14">Cell wall biogenesis; peptidoglycan biosynthesis.</text>
</comment>
<gene>
    <name evidence="14 19" type="primary">ddl</name>
    <name evidence="19" type="ORF">NCTC9836_00734</name>
</gene>
<comment type="cofactor">
    <cofactor evidence="1">
        <name>Mn(2+)</name>
        <dbReference type="ChEBI" id="CHEBI:29035"/>
    </cofactor>
</comment>
<comment type="catalytic activity">
    <reaction evidence="14">
        <text>2 D-alanine + ATP = D-alanyl-D-alanine + ADP + phosphate + H(+)</text>
        <dbReference type="Rhea" id="RHEA:11224"/>
        <dbReference type="ChEBI" id="CHEBI:15378"/>
        <dbReference type="ChEBI" id="CHEBI:30616"/>
        <dbReference type="ChEBI" id="CHEBI:43474"/>
        <dbReference type="ChEBI" id="CHEBI:57416"/>
        <dbReference type="ChEBI" id="CHEBI:57822"/>
        <dbReference type="ChEBI" id="CHEBI:456216"/>
        <dbReference type="EC" id="6.3.2.4"/>
    </reaction>
</comment>
<dbReference type="InterPro" id="IPR000291">
    <property type="entry name" value="D-Ala_lig_Van_CS"/>
</dbReference>
<dbReference type="FunFam" id="3.40.50.20:FF:000031">
    <property type="entry name" value="D-alanine--D-alanine ligase"/>
    <property type="match status" value="1"/>
</dbReference>
<dbReference type="GO" id="GO:0009252">
    <property type="term" value="P:peptidoglycan biosynthetic process"/>
    <property type="evidence" value="ECO:0007669"/>
    <property type="project" value="UniProtKB-UniRule"/>
</dbReference>
<dbReference type="Pfam" id="PF01820">
    <property type="entry name" value="Dala_Dala_lig_N"/>
    <property type="match status" value="2"/>
</dbReference>
<keyword evidence="12 16" id="KW-0464">Manganese</keyword>